<accession>A0A1E3HWT8</accession>
<feature type="region of interest" description="Disordered" evidence="1">
    <location>
        <begin position="79"/>
        <end position="105"/>
    </location>
</feature>
<organism evidence="2 3">
    <name type="scientific">Cryptococcus amylolentus CBS 6039</name>
    <dbReference type="NCBI Taxonomy" id="1295533"/>
    <lineage>
        <taxon>Eukaryota</taxon>
        <taxon>Fungi</taxon>
        <taxon>Dikarya</taxon>
        <taxon>Basidiomycota</taxon>
        <taxon>Agaricomycotina</taxon>
        <taxon>Tremellomycetes</taxon>
        <taxon>Tremellales</taxon>
        <taxon>Cryptococcaceae</taxon>
        <taxon>Cryptococcus</taxon>
    </lineage>
</organism>
<dbReference type="Proteomes" id="UP000094065">
    <property type="component" value="Unassembled WGS sequence"/>
</dbReference>
<dbReference type="AlphaFoldDB" id="A0A1E3HWT8"/>
<comment type="caution">
    <text evidence="2">The sequence shown here is derived from an EMBL/GenBank/DDBJ whole genome shotgun (WGS) entry which is preliminary data.</text>
</comment>
<dbReference type="EMBL" id="AWGJ01000004">
    <property type="protein sequence ID" value="ODN80803.1"/>
    <property type="molecule type" value="Genomic_DNA"/>
</dbReference>
<protein>
    <submittedName>
        <fullName evidence="2">Uncharacterized protein</fullName>
    </submittedName>
</protein>
<proteinExistence type="predicted"/>
<reference evidence="2 3" key="1">
    <citation type="submission" date="2016-06" db="EMBL/GenBank/DDBJ databases">
        <title>Evolution of pathogenesis and genome organization in the Tremellales.</title>
        <authorList>
            <person name="Cuomo C."/>
            <person name="Litvintseva A."/>
            <person name="Heitman J."/>
            <person name="Chen Y."/>
            <person name="Sun S."/>
            <person name="Springer D."/>
            <person name="Dromer F."/>
            <person name="Young S."/>
            <person name="Zeng Q."/>
            <person name="Chapman S."/>
            <person name="Gujja S."/>
            <person name="Saif S."/>
            <person name="Birren B."/>
        </authorList>
    </citation>
    <scope>NUCLEOTIDE SEQUENCE [LARGE SCALE GENOMIC DNA]</scope>
    <source>
        <strain evidence="2 3">CBS 6039</strain>
    </source>
</reference>
<dbReference type="RefSeq" id="XP_018995369.1">
    <property type="nucleotide sequence ID" value="XM_019136700.1"/>
</dbReference>
<evidence type="ECO:0000313" key="2">
    <source>
        <dbReference type="EMBL" id="ODN80803.1"/>
    </source>
</evidence>
<gene>
    <name evidence="2" type="ORF">L202_02953</name>
</gene>
<evidence type="ECO:0000313" key="3">
    <source>
        <dbReference type="Proteomes" id="UP000094065"/>
    </source>
</evidence>
<keyword evidence="3" id="KW-1185">Reference proteome</keyword>
<sequence length="105" mass="11986">MPFAPTSAYTFSYKGQTRSELVALPLHFAVLARKSSSHVDRSRQPQVSSYLCMAMRHVMCDKRSLYKLRKDIEAKELMESSTTPAYHPPTYPRKTATYEPIRAAT</sequence>
<dbReference type="GeneID" id="30154262"/>
<name>A0A1E3HWT8_9TREE</name>
<evidence type="ECO:0000256" key="1">
    <source>
        <dbReference type="SAM" id="MobiDB-lite"/>
    </source>
</evidence>